<dbReference type="Proteomes" id="UP000005143">
    <property type="component" value="Unassembled WGS sequence"/>
</dbReference>
<dbReference type="PATRIC" id="fig|1097667.3.peg.1871"/>
<dbReference type="EMBL" id="AGUD01000129">
    <property type="protein sequence ID" value="EHN11232.1"/>
    <property type="molecule type" value="Genomic_DNA"/>
</dbReference>
<evidence type="ECO:0000313" key="8">
    <source>
        <dbReference type="EMBL" id="EHN11232.1"/>
    </source>
</evidence>
<keyword evidence="9" id="KW-1185">Reference proteome</keyword>
<dbReference type="UniPathway" id="UPA00148"/>
<evidence type="ECO:0000256" key="3">
    <source>
        <dbReference type="ARBA" id="ARBA00022573"/>
    </source>
</evidence>
<dbReference type="GO" id="GO:0016993">
    <property type="term" value="F:precorrin-8X methylmutase activity"/>
    <property type="evidence" value="ECO:0007669"/>
    <property type="project" value="InterPro"/>
</dbReference>
<dbReference type="PANTHER" id="PTHR43588">
    <property type="entry name" value="COBALT-PRECORRIN-8 METHYLMUTASE"/>
    <property type="match status" value="1"/>
</dbReference>
<evidence type="ECO:0000256" key="1">
    <source>
        <dbReference type="ARBA" id="ARBA00004953"/>
    </source>
</evidence>
<evidence type="ECO:0000313" key="9">
    <source>
        <dbReference type="Proteomes" id="UP000005143"/>
    </source>
</evidence>
<dbReference type="SUPFAM" id="SSF63965">
    <property type="entry name" value="Precorrin-8X methylmutase CbiC/CobH"/>
    <property type="match status" value="1"/>
</dbReference>
<evidence type="ECO:0000256" key="2">
    <source>
        <dbReference type="ARBA" id="ARBA00009774"/>
    </source>
</evidence>
<dbReference type="InterPro" id="IPR003722">
    <property type="entry name" value="Cbl_synth_CobH/CbiC"/>
</dbReference>
<dbReference type="InterPro" id="IPR002750">
    <property type="entry name" value="CobE/GbiG_C"/>
</dbReference>
<dbReference type="InterPro" id="IPR036518">
    <property type="entry name" value="CobE/GbiG_C_sf"/>
</dbReference>
<keyword evidence="4 8" id="KW-0413">Isomerase</keyword>
<name>H0E503_9ACTN</name>
<dbReference type="InterPro" id="IPR036588">
    <property type="entry name" value="CobH/CbiC_sf"/>
</dbReference>
<comment type="caution">
    <text evidence="8">The sequence shown here is derived from an EMBL/GenBank/DDBJ whole genome shotgun (WGS) entry which is preliminary data.</text>
</comment>
<accession>H0E503</accession>
<keyword evidence="3" id="KW-0169">Cobalamin biosynthesis</keyword>
<dbReference type="Gene3D" id="3.30.420.180">
    <property type="entry name" value="CobE/GbiG C-terminal domain"/>
    <property type="match status" value="1"/>
</dbReference>
<dbReference type="Pfam" id="PF02570">
    <property type="entry name" value="CbiC"/>
    <property type="match status" value="1"/>
</dbReference>
<dbReference type="EC" id="5.4.1.2" evidence="8"/>
<protein>
    <submittedName>
        <fullName evidence="8">Cobalt-precorrin-8x methylmutase</fullName>
        <ecNumber evidence="8">5.4.1.2</ecNumber>
    </submittedName>
</protein>
<dbReference type="SUPFAM" id="SSF159664">
    <property type="entry name" value="CobE/GbiG C-terminal domain-like"/>
    <property type="match status" value="1"/>
</dbReference>
<feature type="domain" description="CobE/GbiG C-terminal" evidence="6">
    <location>
        <begin position="15"/>
        <end position="137"/>
    </location>
</feature>
<comment type="pathway">
    <text evidence="1">Cofactor biosynthesis; adenosylcobalamin biosynthesis.</text>
</comment>
<evidence type="ECO:0000259" key="6">
    <source>
        <dbReference type="Pfam" id="PF01890"/>
    </source>
</evidence>
<feature type="region of interest" description="Disordered" evidence="5">
    <location>
        <begin position="147"/>
        <end position="166"/>
    </location>
</feature>
<feature type="domain" description="Cobalamin biosynthesis precorrin-8X methylmutase CobH/CbiC" evidence="7">
    <location>
        <begin position="170"/>
        <end position="357"/>
    </location>
</feature>
<proteinExistence type="inferred from homology"/>
<evidence type="ECO:0000256" key="4">
    <source>
        <dbReference type="ARBA" id="ARBA00023235"/>
    </source>
</evidence>
<dbReference type="Pfam" id="PF01890">
    <property type="entry name" value="CbiG_C"/>
    <property type="match status" value="1"/>
</dbReference>
<sequence>MRVGGTSEPGVGAAIVVGVGASRDCPSDELLALVDDALREAGRDRDAVVALASADVKADEPAVLDAAGALGVPTRFLAGEALAAVAVPTPSAVVAAAVGTPSVAEAAALLVAGDGDPLAARLLVAKRRSAHATCAIAEVLGDAAPTASGLLPGTPERTASGAPRRAPHPIEVESYRILRSRIDTSGLPPLSRAVTERTVHSVADVAFAETLVLDEDALRAGRQALLDGAPLIVDTRMAAAGITARETIVPLADPRAAAVARRTGSTRSAAAFGLAAADHPDGAVWAIGNAPTALFALLDEVAAGRVRPALVIGLPVGFVGAADSKAALARSGVPCLTNRGERGGTPVTVAAIHALLYHRDDQTIEEPPRP</sequence>
<dbReference type="PANTHER" id="PTHR43588:SF1">
    <property type="entry name" value="COBALT-PRECORRIN-8 METHYLMUTASE"/>
    <property type="match status" value="1"/>
</dbReference>
<dbReference type="AlphaFoldDB" id="H0E503"/>
<reference evidence="8 9" key="1">
    <citation type="journal article" date="2013" name="Biodegradation">
        <title>Quantitative proteomic analysis of ibuprofen-degrading Patulibacter sp. strain I11.</title>
        <authorList>
            <person name="Almeida B."/>
            <person name="Kjeldal H."/>
            <person name="Lolas I."/>
            <person name="Knudsen A.D."/>
            <person name="Carvalho G."/>
            <person name="Nielsen K.L."/>
            <person name="Barreto Crespo M.T."/>
            <person name="Stensballe A."/>
            <person name="Nielsen J.L."/>
        </authorList>
    </citation>
    <scope>NUCLEOTIDE SEQUENCE [LARGE SCALE GENOMIC DNA]</scope>
    <source>
        <strain evidence="8 9">I11</strain>
    </source>
</reference>
<dbReference type="Gene3D" id="3.40.50.10230">
    <property type="entry name" value="Cobalamin biosynthesis CobH/CbiC, precorrin-8X methylmutase"/>
    <property type="match status" value="1"/>
</dbReference>
<evidence type="ECO:0000256" key="5">
    <source>
        <dbReference type="SAM" id="MobiDB-lite"/>
    </source>
</evidence>
<evidence type="ECO:0000259" key="7">
    <source>
        <dbReference type="Pfam" id="PF02570"/>
    </source>
</evidence>
<gene>
    <name evidence="8" type="ORF">PAI11_18880</name>
</gene>
<dbReference type="GO" id="GO:0009236">
    <property type="term" value="P:cobalamin biosynthetic process"/>
    <property type="evidence" value="ECO:0007669"/>
    <property type="project" value="UniProtKB-UniPathway"/>
</dbReference>
<comment type="similarity">
    <text evidence="2">Belongs to the CobH/CbiC family.</text>
</comment>
<organism evidence="8 9">
    <name type="scientific">Patulibacter medicamentivorans</name>
    <dbReference type="NCBI Taxonomy" id="1097667"/>
    <lineage>
        <taxon>Bacteria</taxon>
        <taxon>Bacillati</taxon>
        <taxon>Actinomycetota</taxon>
        <taxon>Thermoleophilia</taxon>
        <taxon>Solirubrobacterales</taxon>
        <taxon>Patulibacteraceae</taxon>
        <taxon>Patulibacter</taxon>
    </lineage>
</organism>